<feature type="domain" description="Protein kinase" evidence="11">
    <location>
        <begin position="36"/>
        <end position="295"/>
    </location>
</feature>
<dbReference type="PANTHER" id="PTHR24363:SF0">
    <property type="entry name" value="SERINE_THREONINE KINASE LIKE DOMAIN CONTAINING 1"/>
    <property type="match status" value="1"/>
</dbReference>
<dbReference type="Gene3D" id="1.10.510.10">
    <property type="entry name" value="Transferase(Phosphotransferase) domain 1"/>
    <property type="match status" value="1"/>
</dbReference>
<keyword evidence="13" id="KW-1185">Reference proteome</keyword>
<dbReference type="InterPro" id="IPR017441">
    <property type="entry name" value="Protein_kinase_ATP_BS"/>
</dbReference>
<dbReference type="KEGG" id="bsen:DP114_23245"/>
<dbReference type="InterPro" id="IPR011009">
    <property type="entry name" value="Kinase-like_dom_sf"/>
</dbReference>
<feature type="transmembrane region" description="Helical" evidence="10">
    <location>
        <begin position="388"/>
        <end position="407"/>
    </location>
</feature>
<dbReference type="PANTHER" id="PTHR24363">
    <property type="entry name" value="SERINE/THREONINE PROTEIN KINASE"/>
    <property type="match status" value="1"/>
</dbReference>
<keyword evidence="10" id="KW-0812">Transmembrane</keyword>
<accession>A0A856MJS9</accession>
<evidence type="ECO:0000256" key="10">
    <source>
        <dbReference type="SAM" id="Phobius"/>
    </source>
</evidence>
<evidence type="ECO:0000256" key="3">
    <source>
        <dbReference type="ARBA" id="ARBA00022679"/>
    </source>
</evidence>
<evidence type="ECO:0000313" key="13">
    <source>
        <dbReference type="Proteomes" id="UP000503129"/>
    </source>
</evidence>
<feature type="transmembrane region" description="Helical" evidence="10">
    <location>
        <begin position="419"/>
        <end position="440"/>
    </location>
</feature>
<dbReference type="SMART" id="SM00220">
    <property type="entry name" value="S_TKc"/>
    <property type="match status" value="1"/>
</dbReference>
<evidence type="ECO:0000256" key="7">
    <source>
        <dbReference type="ARBA" id="ARBA00047899"/>
    </source>
</evidence>
<protein>
    <recommendedName>
        <fullName evidence="1">non-specific serine/threonine protein kinase</fullName>
        <ecNumber evidence="1">2.7.11.1</ecNumber>
    </recommendedName>
</protein>
<feature type="transmembrane region" description="Helical" evidence="10">
    <location>
        <begin position="336"/>
        <end position="355"/>
    </location>
</feature>
<comment type="catalytic activity">
    <reaction evidence="8">
        <text>L-seryl-[protein] + ATP = O-phospho-L-seryl-[protein] + ADP + H(+)</text>
        <dbReference type="Rhea" id="RHEA:17989"/>
        <dbReference type="Rhea" id="RHEA-COMP:9863"/>
        <dbReference type="Rhea" id="RHEA-COMP:11604"/>
        <dbReference type="ChEBI" id="CHEBI:15378"/>
        <dbReference type="ChEBI" id="CHEBI:29999"/>
        <dbReference type="ChEBI" id="CHEBI:30616"/>
        <dbReference type="ChEBI" id="CHEBI:83421"/>
        <dbReference type="ChEBI" id="CHEBI:456216"/>
        <dbReference type="EC" id="2.7.11.1"/>
    </reaction>
</comment>
<dbReference type="PROSITE" id="PS50011">
    <property type="entry name" value="PROTEIN_KINASE_DOM"/>
    <property type="match status" value="1"/>
</dbReference>
<dbReference type="GO" id="GO:0005524">
    <property type="term" value="F:ATP binding"/>
    <property type="evidence" value="ECO:0007669"/>
    <property type="project" value="UniProtKB-UniRule"/>
</dbReference>
<dbReference type="GO" id="GO:0004674">
    <property type="term" value="F:protein serine/threonine kinase activity"/>
    <property type="evidence" value="ECO:0007669"/>
    <property type="project" value="UniProtKB-KW"/>
</dbReference>
<keyword evidence="4 9" id="KW-0547">Nucleotide-binding</keyword>
<reference evidence="12 13" key="1">
    <citation type="submission" date="2018-06" db="EMBL/GenBank/DDBJ databases">
        <title>Comparative genomics of Brasilonema spp. strains.</title>
        <authorList>
            <person name="Alvarenga D.O."/>
            <person name="Fiore M.F."/>
            <person name="Varani A.M."/>
        </authorList>
    </citation>
    <scope>NUCLEOTIDE SEQUENCE [LARGE SCALE GENOMIC DNA]</scope>
    <source>
        <strain evidence="12 13">CENA114</strain>
    </source>
</reference>
<keyword evidence="10" id="KW-1133">Transmembrane helix</keyword>
<dbReference type="RefSeq" id="WP_171977219.1">
    <property type="nucleotide sequence ID" value="NZ_CAWOXK010000001.1"/>
</dbReference>
<keyword evidence="3" id="KW-0808">Transferase</keyword>
<comment type="catalytic activity">
    <reaction evidence="7">
        <text>L-threonyl-[protein] + ATP = O-phospho-L-threonyl-[protein] + ADP + H(+)</text>
        <dbReference type="Rhea" id="RHEA:46608"/>
        <dbReference type="Rhea" id="RHEA-COMP:11060"/>
        <dbReference type="Rhea" id="RHEA-COMP:11605"/>
        <dbReference type="ChEBI" id="CHEBI:15378"/>
        <dbReference type="ChEBI" id="CHEBI:30013"/>
        <dbReference type="ChEBI" id="CHEBI:30616"/>
        <dbReference type="ChEBI" id="CHEBI:61977"/>
        <dbReference type="ChEBI" id="CHEBI:456216"/>
        <dbReference type="EC" id="2.7.11.1"/>
    </reaction>
</comment>
<dbReference type="EC" id="2.7.11.1" evidence="1"/>
<keyword evidence="2 12" id="KW-0723">Serine/threonine-protein kinase</keyword>
<evidence type="ECO:0000256" key="8">
    <source>
        <dbReference type="ARBA" id="ARBA00048679"/>
    </source>
</evidence>
<proteinExistence type="predicted"/>
<evidence type="ECO:0000313" key="12">
    <source>
        <dbReference type="EMBL" id="QDL10420.1"/>
    </source>
</evidence>
<dbReference type="EMBL" id="CP030118">
    <property type="protein sequence ID" value="QDL10420.1"/>
    <property type="molecule type" value="Genomic_DNA"/>
</dbReference>
<dbReference type="InterPro" id="IPR000719">
    <property type="entry name" value="Prot_kinase_dom"/>
</dbReference>
<name>A0A856MJS9_9CYAN</name>
<keyword evidence="10" id="KW-0472">Membrane</keyword>
<organism evidence="12 13">
    <name type="scientific">Brasilonema sennae CENA114</name>
    <dbReference type="NCBI Taxonomy" id="415709"/>
    <lineage>
        <taxon>Bacteria</taxon>
        <taxon>Bacillati</taxon>
        <taxon>Cyanobacteriota</taxon>
        <taxon>Cyanophyceae</taxon>
        <taxon>Nostocales</taxon>
        <taxon>Scytonemataceae</taxon>
        <taxon>Brasilonema</taxon>
        <taxon>Bromeliae group (in: Brasilonema)</taxon>
    </lineage>
</organism>
<evidence type="ECO:0000256" key="6">
    <source>
        <dbReference type="ARBA" id="ARBA00022840"/>
    </source>
</evidence>
<keyword evidence="5 12" id="KW-0418">Kinase</keyword>
<keyword evidence="6 9" id="KW-0067">ATP-binding</keyword>
<dbReference type="Proteomes" id="UP000503129">
    <property type="component" value="Chromosome"/>
</dbReference>
<dbReference type="CDD" id="cd14014">
    <property type="entry name" value="STKc_PknB_like"/>
    <property type="match status" value="1"/>
</dbReference>
<evidence type="ECO:0000256" key="9">
    <source>
        <dbReference type="PROSITE-ProRule" id="PRU10141"/>
    </source>
</evidence>
<dbReference type="SUPFAM" id="SSF56112">
    <property type="entry name" value="Protein kinase-like (PK-like)"/>
    <property type="match status" value="1"/>
</dbReference>
<feature type="transmembrane region" description="Helical" evidence="10">
    <location>
        <begin position="361"/>
        <end position="381"/>
    </location>
</feature>
<evidence type="ECO:0000259" key="11">
    <source>
        <dbReference type="PROSITE" id="PS50011"/>
    </source>
</evidence>
<dbReference type="PROSITE" id="PS00107">
    <property type="entry name" value="PROTEIN_KINASE_ATP"/>
    <property type="match status" value="1"/>
</dbReference>
<gene>
    <name evidence="12" type="ORF">DP114_23245</name>
</gene>
<dbReference type="NCBIfam" id="NF045510">
    <property type="entry name" value="4Cys_prefix_kin"/>
    <property type="match status" value="1"/>
</dbReference>
<sequence>MICCLNPECSYPLNSQGRNFCENCGAELIELLRGRYRIIKPLGGGGFARTYLAEDADKLDEQCVVKQLAPQVQGSWSRQKAMELFQQEAKRLQHLGEHRQIPTLYAYFKERNYLYLVQQFIEGDDLLQELKHKGVFDEAKIQEFLQDLLPVVVAVHEQQVIHRDIKPENILRRESDGKLVLLDFGVSKRKTGTVHAKPGTSIGSFGYAPYEQMYSGEAYPASDLYSLGATTFHLLTGVSPWEIWMKQGYSWTTTWRQYLKHPITEELGLIIDKLLQEDYKQRYQTAEAVLQDSFFVLSPQPSLQHTILSPVQPETLTQQIQQQPPKYQGQFSIEKLLPWAIMTGSGSSFLLIALLSSVGTIWISSSLWLFIFLGFIFVQSYSVFEKTYLFIVTGITTLFIVFIYKNFYIVNLLKAGIDGFLVLILLAILAGLLTFTLLTVSQILNSFISKYF</sequence>
<evidence type="ECO:0000256" key="1">
    <source>
        <dbReference type="ARBA" id="ARBA00012513"/>
    </source>
</evidence>
<dbReference type="Pfam" id="PF00069">
    <property type="entry name" value="Pkinase"/>
    <property type="match status" value="1"/>
</dbReference>
<dbReference type="AlphaFoldDB" id="A0A856MJS9"/>
<evidence type="ECO:0000256" key="5">
    <source>
        <dbReference type="ARBA" id="ARBA00022777"/>
    </source>
</evidence>
<evidence type="ECO:0000256" key="4">
    <source>
        <dbReference type="ARBA" id="ARBA00022741"/>
    </source>
</evidence>
<evidence type="ECO:0000256" key="2">
    <source>
        <dbReference type="ARBA" id="ARBA00022527"/>
    </source>
</evidence>
<feature type="binding site" evidence="9">
    <location>
        <position position="66"/>
    </location>
    <ligand>
        <name>ATP</name>
        <dbReference type="ChEBI" id="CHEBI:30616"/>
    </ligand>
</feature>